<organism evidence="1 2">
    <name type="scientific">Gigaspora margarita</name>
    <dbReference type="NCBI Taxonomy" id="4874"/>
    <lineage>
        <taxon>Eukaryota</taxon>
        <taxon>Fungi</taxon>
        <taxon>Fungi incertae sedis</taxon>
        <taxon>Mucoromycota</taxon>
        <taxon>Glomeromycotina</taxon>
        <taxon>Glomeromycetes</taxon>
        <taxon>Diversisporales</taxon>
        <taxon>Gigasporaceae</taxon>
        <taxon>Gigaspora</taxon>
    </lineage>
</organism>
<accession>A0ABN7V203</accession>
<evidence type="ECO:0000313" key="1">
    <source>
        <dbReference type="EMBL" id="CAG8719974.1"/>
    </source>
</evidence>
<name>A0ABN7V203_GIGMA</name>
<comment type="caution">
    <text evidence="1">The sequence shown here is derived from an EMBL/GenBank/DDBJ whole genome shotgun (WGS) entry which is preliminary data.</text>
</comment>
<dbReference type="Proteomes" id="UP000789901">
    <property type="component" value="Unassembled WGS sequence"/>
</dbReference>
<evidence type="ECO:0000313" key="2">
    <source>
        <dbReference type="Proteomes" id="UP000789901"/>
    </source>
</evidence>
<protein>
    <submittedName>
        <fullName evidence="1">45779_t:CDS:1</fullName>
    </submittedName>
</protein>
<proteinExistence type="predicted"/>
<dbReference type="EMBL" id="CAJVQB010008530">
    <property type="protein sequence ID" value="CAG8719974.1"/>
    <property type="molecule type" value="Genomic_DNA"/>
</dbReference>
<sequence length="61" mass="6823">MLYNEEQSIVNSIQDSAPEYNKLCPGDGKAPWMCNLGPEGGKLFSQTIECCHSYYDMSKLS</sequence>
<reference evidence="1 2" key="1">
    <citation type="submission" date="2021-06" db="EMBL/GenBank/DDBJ databases">
        <authorList>
            <person name="Kallberg Y."/>
            <person name="Tangrot J."/>
            <person name="Rosling A."/>
        </authorList>
    </citation>
    <scope>NUCLEOTIDE SEQUENCE [LARGE SCALE GENOMIC DNA]</scope>
    <source>
        <strain evidence="1 2">120-4 pot B 10/14</strain>
    </source>
</reference>
<keyword evidence="2" id="KW-1185">Reference proteome</keyword>
<gene>
    <name evidence="1" type="ORF">GMARGA_LOCUS13433</name>
</gene>